<dbReference type="EMBL" id="CABPRJ010002422">
    <property type="protein sequence ID" value="VVC45949.1"/>
    <property type="molecule type" value="Genomic_DNA"/>
</dbReference>
<keyword evidence="2" id="KW-1185">Reference proteome</keyword>
<name>A0A5E4NQA6_9HEMI</name>
<accession>A0A5E4NQA6</accession>
<dbReference type="AlphaFoldDB" id="A0A5E4NQA6"/>
<reference evidence="1 2" key="1">
    <citation type="submission" date="2019-08" db="EMBL/GenBank/DDBJ databases">
        <authorList>
            <person name="Alioto T."/>
            <person name="Alioto T."/>
            <person name="Gomez Garrido J."/>
        </authorList>
    </citation>
    <scope>NUCLEOTIDE SEQUENCE [LARGE SCALE GENOMIC DNA]</scope>
</reference>
<evidence type="ECO:0000313" key="1">
    <source>
        <dbReference type="EMBL" id="VVC45949.1"/>
    </source>
</evidence>
<gene>
    <name evidence="1" type="ORF">CINCED_3A005742</name>
</gene>
<sequence length="271" mass="31310">MFSFDCWDNISSGSNHSLPTGYKKCQCPSYLKRVAPPREYSSIDLRNMISSKMYEVRNTRSGIINSGHRINVASKNPSEESFKDVKSTKQNVNEVKNSTDEAIDVYENHSSETKRRFDDLSLGRKKLGKNYFWTNDEKSSEDESFRGVTKIEVINETIKKNRIGHDSKCANNDNLNCKNVETKLDTSIQIEEESNSNDDNNSVYDYDDQEKNIKYTKSSRNRPLLRTRESFSDLEIFKKCNICKNISPLSENDWEEILKFYSSCCLNLNTS</sequence>
<protein>
    <submittedName>
        <fullName evidence="1">Uncharacterized protein</fullName>
    </submittedName>
</protein>
<dbReference type="OrthoDB" id="6608079at2759"/>
<proteinExistence type="predicted"/>
<evidence type="ECO:0000313" key="2">
    <source>
        <dbReference type="Proteomes" id="UP000325440"/>
    </source>
</evidence>
<dbReference type="Proteomes" id="UP000325440">
    <property type="component" value="Unassembled WGS sequence"/>
</dbReference>
<organism evidence="1 2">
    <name type="scientific">Cinara cedri</name>
    <dbReference type="NCBI Taxonomy" id="506608"/>
    <lineage>
        <taxon>Eukaryota</taxon>
        <taxon>Metazoa</taxon>
        <taxon>Ecdysozoa</taxon>
        <taxon>Arthropoda</taxon>
        <taxon>Hexapoda</taxon>
        <taxon>Insecta</taxon>
        <taxon>Pterygota</taxon>
        <taxon>Neoptera</taxon>
        <taxon>Paraneoptera</taxon>
        <taxon>Hemiptera</taxon>
        <taxon>Sternorrhyncha</taxon>
        <taxon>Aphidomorpha</taxon>
        <taxon>Aphidoidea</taxon>
        <taxon>Aphididae</taxon>
        <taxon>Lachninae</taxon>
        <taxon>Cinara</taxon>
    </lineage>
</organism>